<dbReference type="InterPro" id="IPR043143">
    <property type="entry name" value="Mal/L-sulf/L-lact_DH-like_NADP"/>
</dbReference>
<sequence>MFLARRGHFSHGLNRLEMYCNDLLHGICQPNNHPKVLKESGATALVDGCNGLGPVVGNFCMDLAVQKAKSVGVGWVIARGSNHYGIAGWYSQRAMKDGMIGLSMTNTSPVMTPTRGKGRILGTNPLACFASAGSDSFELDMATTAVAVGKIEVAKTKGESIPEGWALDVQGHPTTDPVAGFAGSNMPLGGDELHSGYKGYGLSVMVELFCGVLGGASFGPNVRQWMSLEREANLGQCFIALNPDCFAEGYQERLTSLLSSLRETPAVDPSLPILVAGDPEKQHMEKVDRLGGIAYHENQINLCNKLAERLKVDCVEVLQNSQVAP</sequence>
<dbReference type="Pfam" id="PF02615">
    <property type="entry name" value="Ldh_2"/>
    <property type="match status" value="1"/>
</dbReference>
<dbReference type="OrthoDB" id="7881616at2759"/>
<reference evidence="3" key="1">
    <citation type="submission" date="2020-11" db="EMBL/GenBank/DDBJ databases">
        <authorList>
            <person name="Tran Van P."/>
        </authorList>
    </citation>
    <scope>NUCLEOTIDE SEQUENCE</scope>
</reference>
<dbReference type="InterPro" id="IPR036111">
    <property type="entry name" value="Mal/L-sulfo/L-lacto_DH-like_sf"/>
</dbReference>
<evidence type="ECO:0000313" key="3">
    <source>
        <dbReference type="EMBL" id="CAD7234546.1"/>
    </source>
</evidence>
<dbReference type="AlphaFoldDB" id="A0A7R8WT30"/>
<dbReference type="Gene3D" id="1.10.1530.10">
    <property type="match status" value="1"/>
</dbReference>
<dbReference type="GO" id="GO:0016491">
    <property type="term" value="F:oxidoreductase activity"/>
    <property type="evidence" value="ECO:0007669"/>
    <property type="project" value="UniProtKB-KW"/>
</dbReference>
<dbReference type="Gene3D" id="3.30.1370.60">
    <property type="entry name" value="Hypothetical oxidoreductase yiak, domain 2"/>
    <property type="match status" value="1"/>
</dbReference>
<dbReference type="PANTHER" id="PTHR11091">
    <property type="entry name" value="OXIDOREDUCTASE-RELATED"/>
    <property type="match status" value="1"/>
</dbReference>
<evidence type="ECO:0000256" key="1">
    <source>
        <dbReference type="ARBA" id="ARBA00006056"/>
    </source>
</evidence>
<organism evidence="3">
    <name type="scientific">Cyprideis torosa</name>
    <dbReference type="NCBI Taxonomy" id="163714"/>
    <lineage>
        <taxon>Eukaryota</taxon>
        <taxon>Metazoa</taxon>
        <taxon>Ecdysozoa</taxon>
        <taxon>Arthropoda</taxon>
        <taxon>Crustacea</taxon>
        <taxon>Oligostraca</taxon>
        <taxon>Ostracoda</taxon>
        <taxon>Podocopa</taxon>
        <taxon>Podocopida</taxon>
        <taxon>Cytherocopina</taxon>
        <taxon>Cytheroidea</taxon>
        <taxon>Cytherideidae</taxon>
        <taxon>Cyprideis</taxon>
    </lineage>
</organism>
<dbReference type="InterPro" id="IPR043144">
    <property type="entry name" value="Mal/L-sulf/L-lact_DH-like_ah"/>
</dbReference>
<accession>A0A7R8WT30</accession>
<dbReference type="PANTHER" id="PTHR11091:SF0">
    <property type="entry name" value="MALATE DEHYDROGENASE"/>
    <property type="match status" value="1"/>
</dbReference>
<dbReference type="EMBL" id="OB669048">
    <property type="protein sequence ID" value="CAD7234546.1"/>
    <property type="molecule type" value="Genomic_DNA"/>
</dbReference>
<proteinExistence type="inferred from homology"/>
<dbReference type="InterPro" id="IPR003767">
    <property type="entry name" value="Malate/L-lactate_DH-like"/>
</dbReference>
<evidence type="ECO:0000256" key="2">
    <source>
        <dbReference type="ARBA" id="ARBA00023002"/>
    </source>
</evidence>
<dbReference type="SUPFAM" id="SSF89733">
    <property type="entry name" value="L-sulfolactate dehydrogenase-like"/>
    <property type="match status" value="1"/>
</dbReference>
<comment type="similarity">
    <text evidence="1">Belongs to the LDH2/MDH2 oxidoreductase family.</text>
</comment>
<keyword evidence="2" id="KW-0560">Oxidoreductase</keyword>
<name>A0A7R8WT30_9CRUS</name>
<gene>
    <name evidence="3" type="ORF">CTOB1V02_LOCUS12362</name>
</gene>
<protein>
    <submittedName>
        <fullName evidence="3">Uncharacterized protein</fullName>
    </submittedName>
</protein>